<reference evidence="2" key="2">
    <citation type="submission" date="2015-01" db="EMBL/GenBank/DDBJ databases">
        <title>Evolutionary Origins and Diversification of the Mycorrhizal Mutualists.</title>
        <authorList>
            <consortium name="DOE Joint Genome Institute"/>
            <consortium name="Mycorrhizal Genomics Consortium"/>
            <person name="Kohler A."/>
            <person name="Kuo A."/>
            <person name="Nagy L.G."/>
            <person name="Floudas D."/>
            <person name="Copeland A."/>
            <person name="Barry K.W."/>
            <person name="Cichocki N."/>
            <person name="Veneault-Fourrey C."/>
            <person name="LaButti K."/>
            <person name="Lindquist E.A."/>
            <person name="Lipzen A."/>
            <person name="Lundell T."/>
            <person name="Morin E."/>
            <person name="Murat C."/>
            <person name="Riley R."/>
            <person name="Ohm R."/>
            <person name="Sun H."/>
            <person name="Tunlid A."/>
            <person name="Henrissat B."/>
            <person name="Grigoriev I.V."/>
            <person name="Hibbett D.S."/>
            <person name="Martin F."/>
        </authorList>
    </citation>
    <scope>NUCLEOTIDE SEQUENCE [LARGE SCALE GENOMIC DNA]</scope>
    <source>
        <strain evidence="2">LaAM-08-1</strain>
    </source>
</reference>
<reference evidence="1 2" key="1">
    <citation type="submission" date="2014-04" db="EMBL/GenBank/DDBJ databases">
        <authorList>
            <consortium name="DOE Joint Genome Institute"/>
            <person name="Kuo A."/>
            <person name="Kohler A."/>
            <person name="Nagy L.G."/>
            <person name="Floudas D."/>
            <person name="Copeland A."/>
            <person name="Barry K.W."/>
            <person name="Cichocki N."/>
            <person name="Veneault-Fourrey C."/>
            <person name="LaButti K."/>
            <person name="Lindquist E.A."/>
            <person name="Lipzen A."/>
            <person name="Lundell T."/>
            <person name="Morin E."/>
            <person name="Murat C."/>
            <person name="Sun H."/>
            <person name="Tunlid A."/>
            <person name="Henrissat B."/>
            <person name="Grigoriev I.V."/>
            <person name="Hibbett D.S."/>
            <person name="Martin F."/>
            <person name="Nordberg H.P."/>
            <person name="Cantor M.N."/>
            <person name="Hua S.X."/>
        </authorList>
    </citation>
    <scope>NUCLEOTIDE SEQUENCE [LARGE SCALE GENOMIC DNA]</scope>
    <source>
        <strain evidence="1 2">LaAM-08-1</strain>
    </source>
</reference>
<dbReference type="HOGENOM" id="CLU_1190073_0_0_1"/>
<dbReference type="EMBL" id="KN839734">
    <property type="protein sequence ID" value="KIJ89439.1"/>
    <property type="molecule type" value="Genomic_DNA"/>
</dbReference>
<protein>
    <submittedName>
        <fullName evidence="1">Uncharacterized protein</fullName>
    </submittedName>
</protein>
<dbReference type="AlphaFoldDB" id="A0A0C9WGH2"/>
<dbReference type="OrthoDB" id="3049415at2759"/>
<keyword evidence="2" id="KW-1185">Reference proteome</keyword>
<evidence type="ECO:0000313" key="1">
    <source>
        <dbReference type="EMBL" id="KIJ89439.1"/>
    </source>
</evidence>
<evidence type="ECO:0000313" key="2">
    <source>
        <dbReference type="Proteomes" id="UP000054477"/>
    </source>
</evidence>
<gene>
    <name evidence="1" type="ORF">K443DRAFT_16123</name>
</gene>
<accession>A0A0C9WGH2</accession>
<name>A0A0C9WGH2_9AGAR</name>
<organism evidence="1 2">
    <name type="scientific">Laccaria amethystina LaAM-08-1</name>
    <dbReference type="NCBI Taxonomy" id="1095629"/>
    <lineage>
        <taxon>Eukaryota</taxon>
        <taxon>Fungi</taxon>
        <taxon>Dikarya</taxon>
        <taxon>Basidiomycota</taxon>
        <taxon>Agaricomycotina</taxon>
        <taxon>Agaricomycetes</taxon>
        <taxon>Agaricomycetidae</taxon>
        <taxon>Agaricales</taxon>
        <taxon>Agaricineae</taxon>
        <taxon>Hydnangiaceae</taxon>
        <taxon>Laccaria</taxon>
    </lineage>
</organism>
<proteinExistence type="predicted"/>
<dbReference type="Proteomes" id="UP000054477">
    <property type="component" value="Unassembled WGS sequence"/>
</dbReference>
<sequence length="233" mass="25415">MHSHLSGPGFMPTPVVTLDDLSFDRCGPKAMIGTFTATTDSFFKAPIEVEAIIKYGRTKIGKITYQTLDFSNGACQLEARFFDGGPNLNHGAREFFSQYFTTKSEINLDVLILKSTSPLQFEAQATGIATLDVKDIIAWVRPGVLVGNADYSITIKHPLPSFTVEIIELSFVATVGGNDLLEGKLENFPVDAGLTEKNTGRHPGNLRRNPLTTLWGVTMNSKVDVDITSTSVK</sequence>